<accession>A0A7W2M6U7</accession>
<dbReference type="Proteomes" id="UP000541857">
    <property type="component" value="Unassembled WGS sequence"/>
</dbReference>
<proteinExistence type="predicted"/>
<keyword evidence="2" id="KW-1185">Reference proteome</keyword>
<sequence>MEWTENENELNSHESSIAADALTLDQIYNKAETDWLIKRKNSTSYFESKNNGLISTCGYVEKDCMDDCLVGITIKSINVLFYPDEKK</sequence>
<evidence type="ECO:0000313" key="1">
    <source>
        <dbReference type="EMBL" id="MBA6153817.1"/>
    </source>
</evidence>
<dbReference type="EMBL" id="JACGLT010000011">
    <property type="protein sequence ID" value="MBA6153817.1"/>
    <property type="molecule type" value="Genomic_DNA"/>
</dbReference>
<name>A0A7W2M6U7_9FLAO</name>
<dbReference type="AlphaFoldDB" id="A0A7W2M6U7"/>
<gene>
    <name evidence="1" type="ORF">H3Z82_13875</name>
</gene>
<protein>
    <submittedName>
        <fullName evidence="1">Uncharacterized protein</fullName>
    </submittedName>
</protein>
<comment type="caution">
    <text evidence="1">The sequence shown here is derived from an EMBL/GenBank/DDBJ whole genome shotgun (WGS) entry which is preliminary data.</text>
</comment>
<organism evidence="1 2">
    <name type="scientific">Gelidibacter maritimus</name>
    <dbReference type="NCBI Taxonomy" id="2761487"/>
    <lineage>
        <taxon>Bacteria</taxon>
        <taxon>Pseudomonadati</taxon>
        <taxon>Bacteroidota</taxon>
        <taxon>Flavobacteriia</taxon>
        <taxon>Flavobacteriales</taxon>
        <taxon>Flavobacteriaceae</taxon>
        <taxon>Gelidibacter</taxon>
    </lineage>
</organism>
<dbReference type="RefSeq" id="WP_182206103.1">
    <property type="nucleotide sequence ID" value="NZ_JACGLT010000011.1"/>
</dbReference>
<evidence type="ECO:0000313" key="2">
    <source>
        <dbReference type="Proteomes" id="UP000541857"/>
    </source>
</evidence>
<reference evidence="1 2" key="1">
    <citation type="submission" date="2020-07" db="EMBL/GenBank/DDBJ databases">
        <title>Bacterium isolated from marine sediment.</title>
        <authorList>
            <person name="Shang D."/>
        </authorList>
    </citation>
    <scope>NUCLEOTIDE SEQUENCE [LARGE SCALE GENOMIC DNA]</scope>
    <source>
        <strain evidence="1 2">F6074</strain>
    </source>
</reference>